<gene>
    <name evidence="3" type="ORF">PYW07_004863</name>
</gene>
<feature type="region of interest" description="Disordered" evidence="1">
    <location>
        <begin position="152"/>
        <end position="185"/>
    </location>
</feature>
<comment type="caution">
    <text evidence="3">The sequence shown here is derived from an EMBL/GenBank/DDBJ whole genome shotgun (WGS) entry which is preliminary data.</text>
</comment>
<feature type="signal peptide" evidence="2">
    <location>
        <begin position="1"/>
        <end position="15"/>
    </location>
</feature>
<proteinExistence type="predicted"/>
<organism evidence="3 4">
    <name type="scientific">Mythimna separata</name>
    <name type="common">Oriental armyworm</name>
    <name type="synonym">Pseudaletia separata</name>
    <dbReference type="NCBI Taxonomy" id="271217"/>
    <lineage>
        <taxon>Eukaryota</taxon>
        <taxon>Metazoa</taxon>
        <taxon>Ecdysozoa</taxon>
        <taxon>Arthropoda</taxon>
        <taxon>Hexapoda</taxon>
        <taxon>Insecta</taxon>
        <taxon>Pterygota</taxon>
        <taxon>Neoptera</taxon>
        <taxon>Endopterygota</taxon>
        <taxon>Lepidoptera</taxon>
        <taxon>Glossata</taxon>
        <taxon>Ditrysia</taxon>
        <taxon>Noctuoidea</taxon>
        <taxon>Noctuidae</taxon>
        <taxon>Noctuinae</taxon>
        <taxon>Hadenini</taxon>
        <taxon>Mythimna</taxon>
    </lineage>
</organism>
<dbReference type="AlphaFoldDB" id="A0AAD7YDS4"/>
<evidence type="ECO:0000313" key="3">
    <source>
        <dbReference type="EMBL" id="KAJ8712021.1"/>
    </source>
</evidence>
<keyword evidence="2" id="KW-0732">Signal</keyword>
<keyword evidence="4" id="KW-1185">Reference proteome</keyword>
<reference evidence="3" key="1">
    <citation type="submission" date="2023-03" db="EMBL/GenBank/DDBJ databases">
        <title>Chromosome-level genomes of two armyworms, Mythimna separata and Mythimna loreyi, provide insights into the biosynthesis and reception of sex pheromones.</title>
        <authorList>
            <person name="Zhao H."/>
        </authorList>
    </citation>
    <scope>NUCLEOTIDE SEQUENCE</scope>
    <source>
        <strain evidence="3">BeijingLab</strain>
        <tissue evidence="3">Pupa</tissue>
    </source>
</reference>
<protein>
    <submittedName>
        <fullName evidence="3">Uncharacterized protein</fullName>
    </submittedName>
</protein>
<sequence length="334" mass="38382">MLLLLLCVGVGAQQAARERFITLRDYDFVGEDATLAAQLARRLALLQAPLNLSELTPPARPPHPDVWQRWQRRPDHIKPDYLDSNLKLPQMVNVSLDYAEIFNVSESDWSRNTNASSSAPAPAAVQPQSLIPSPGATLVPGPYAAVARDLDSALGPNPAEGPSPDLSPGATPAPNASEGLGSVDGRRQGLDPYNYKILDLMKHNIYGSQRKMLELDNIIKRYQKDPRFRMAYIYNRLDEWMHNLRTLHYAMYKWRWYHLRVKRLIWYYEHSLRINIDITYSIEHLIHLHGEYMKKMEQLVPLETRQAMEIAKKQQRKQQKMREMGFPEGYIVAL</sequence>
<dbReference type="Proteomes" id="UP001231518">
    <property type="component" value="Chromosome 17"/>
</dbReference>
<evidence type="ECO:0000313" key="4">
    <source>
        <dbReference type="Proteomes" id="UP001231518"/>
    </source>
</evidence>
<accession>A0AAD7YDS4</accession>
<evidence type="ECO:0000256" key="1">
    <source>
        <dbReference type="SAM" id="MobiDB-lite"/>
    </source>
</evidence>
<dbReference type="EMBL" id="JARGEI010000021">
    <property type="protein sequence ID" value="KAJ8712021.1"/>
    <property type="molecule type" value="Genomic_DNA"/>
</dbReference>
<evidence type="ECO:0000256" key="2">
    <source>
        <dbReference type="SAM" id="SignalP"/>
    </source>
</evidence>
<name>A0AAD7YDS4_MYTSE</name>
<feature type="chain" id="PRO_5041926706" evidence="2">
    <location>
        <begin position="16"/>
        <end position="334"/>
    </location>
</feature>